<accession>A0ABS2AHM0</accession>
<dbReference type="InterPro" id="IPR029058">
    <property type="entry name" value="AB_hydrolase_fold"/>
</dbReference>
<keyword evidence="5" id="KW-1185">Reference proteome</keyword>
<dbReference type="Proteomes" id="UP000632138">
    <property type="component" value="Unassembled WGS sequence"/>
</dbReference>
<dbReference type="GO" id="GO:0016787">
    <property type="term" value="F:hydrolase activity"/>
    <property type="evidence" value="ECO:0007669"/>
    <property type="project" value="UniProtKB-KW"/>
</dbReference>
<dbReference type="Gene3D" id="3.40.50.1820">
    <property type="entry name" value="alpha/beta hydrolase"/>
    <property type="match status" value="1"/>
</dbReference>
<protein>
    <submittedName>
        <fullName evidence="4">Alpha/beta hydrolase</fullName>
    </submittedName>
</protein>
<evidence type="ECO:0000259" key="3">
    <source>
        <dbReference type="Pfam" id="PF07859"/>
    </source>
</evidence>
<reference evidence="4 5" key="1">
    <citation type="submission" date="2021-01" db="EMBL/GenBank/DDBJ databases">
        <title>Actinoplanes sp. nov. LDG1-06 isolated from lichen.</title>
        <authorList>
            <person name="Saeng-In P."/>
            <person name="Phongsopitanun W."/>
            <person name="Kanchanasin P."/>
            <person name="Yuki M."/>
            <person name="Kudo T."/>
            <person name="Ohkuma M."/>
            <person name="Tanasupawat S."/>
        </authorList>
    </citation>
    <scope>NUCLEOTIDE SEQUENCE [LARGE SCALE GENOMIC DNA]</scope>
    <source>
        <strain evidence="4 5">LDG1-06</strain>
    </source>
</reference>
<feature type="domain" description="Alpha/beta hydrolase fold-3" evidence="3">
    <location>
        <begin position="87"/>
        <end position="282"/>
    </location>
</feature>
<evidence type="ECO:0000256" key="2">
    <source>
        <dbReference type="ARBA" id="ARBA00022801"/>
    </source>
</evidence>
<dbReference type="SUPFAM" id="SSF53474">
    <property type="entry name" value="alpha/beta-Hydrolases"/>
    <property type="match status" value="1"/>
</dbReference>
<organism evidence="4 5">
    <name type="scientific">Paractinoplanes ovalisporus</name>
    <dbReference type="NCBI Taxonomy" id="2810368"/>
    <lineage>
        <taxon>Bacteria</taxon>
        <taxon>Bacillati</taxon>
        <taxon>Actinomycetota</taxon>
        <taxon>Actinomycetes</taxon>
        <taxon>Micromonosporales</taxon>
        <taxon>Micromonosporaceae</taxon>
        <taxon>Paractinoplanes</taxon>
    </lineage>
</organism>
<name>A0ABS2AHM0_9ACTN</name>
<evidence type="ECO:0000313" key="5">
    <source>
        <dbReference type="Proteomes" id="UP000632138"/>
    </source>
</evidence>
<evidence type="ECO:0000313" key="4">
    <source>
        <dbReference type="EMBL" id="MBM2619349.1"/>
    </source>
</evidence>
<gene>
    <name evidence="4" type="ORF">JIG36_27735</name>
</gene>
<dbReference type="InterPro" id="IPR013094">
    <property type="entry name" value="AB_hydrolase_3"/>
</dbReference>
<dbReference type="PANTHER" id="PTHR48081:SF30">
    <property type="entry name" value="ACETYL-HYDROLASE LIPR-RELATED"/>
    <property type="match status" value="1"/>
</dbReference>
<dbReference type="InterPro" id="IPR050300">
    <property type="entry name" value="GDXG_lipolytic_enzyme"/>
</dbReference>
<keyword evidence="2 4" id="KW-0378">Hydrolase</keyword>
<dbReference type="EMBL" id="JAENHP010000010">
    <property type="protein sequence ID" value="MBM2619349.1"/>
    <property type="molecule type" value="Genomic_DNA"/>
</dbReference>
<dbReference type="RefSeq" id="WP_203379344.1">
    <property type="nucleotide sequence ID" value="NZ_JAENHP010000010.1"/>
</dbReference>
<proteinExistence type="inferred from homology"/>
<evidence type="ECO:0000256" key="1">
    <source>
        <dbReference type="ARBA" id="ARBA00010515"/>
    </source>
</evidence>
<sequence length="308" mass="33320">MTERVPTSVSDGARAFLAIPRTPIDWPAPDDLDGWEKHVAQAEAASLEQLEPVSRLPVTVEEREIAGVPTFVARLEGNPADAGPVYLDIHGGALVMGGGALCRAFTTLTAMTNGMVTWGVDYQMPPRHPYPASLDDCVAVYRALLEVRSPADIFVGGSSAGGNLAAALMVRAKEEGLPRPAALVLDSPEVDLTESGDSFHTNFPYDNRLVPLIEVNRLYAAGHDLDDPHLSPLFADVSGFPPTYLQSGTRDMFLSNTVRMHRRLRAAGVDAELHIGEAMPHCGFTGDTPEDLDLAAERRRFLDKHRSS</sequence>
<dbReference type="Pfam" id="PF07859">
    <property type="entry name" value="Abhydrolase_3"/>
    <property type="match status" value="1"/>
</dbReference>
<dbReference type="PANTHER" id="PTHR48081">
    <property type="entry name" value="AB HYDROLASE SUPERFAMILY PROTEIN C4A8.06C"/>
    <property type="match status" value="1"/>
</dbReference>
<comment type="caution">
    <text evidence="4">The sequence shown here is derived from an EMBL/GenBank/DDBJ whole genome shotgun (WGS) entry which is preliminary data.</text>
</comment>
<comment type="similarity">
    <text evidence="1">Belongs to the 'GDXG' lipolytic enzyme family.</text>
</comment>